<dbReference type="InterPro" id="IPR003838">
    <property type="entry name" value="ABC3_permease_C"/>
</dbReference>
<evidence type="ECO:0000259" key="8">
    <source>
        <dbReference type="Pfam" id="PF12704"/>
    </source>
</evidence>
<comment type="caution">
    <text evidence="9">The sequence shown here is derived from an EMBL/GenBank/DDBJ whole genome shotgun (WGS) entry which is preliminary data.</text>
</comment>
<dbReference type="PANTHER" id="PTHR30572:SF18">
    <property type="entry name" value="ABC-TYPE MACROLIDE FAMILY EXPORT SYSTEM PERMEASE COMPONENT 2"/>
    <property type="match status" value="1"/>
</dbReference>
<sequence length="435" mass="47499">MLGYSLESAWHGTRRHPLMSAFMVLAVALGISAPFSAIALVERLGGDPLPGLSYTIFHPQIEPRPAEVIARDPAMPADLTLQDAEALYQLPTSPAAAMMSANRLPAKRGGDDSPLRMTHTRATTWRFFSLFGLHFLAGRGWTSADDNDRAPVVVLSRVANERIFGGKNSVGKEMQIATRTFRVIGIVDDFNPKPHFYDLGSGPFANAEDLYMPFRTWMDLPQDYGFGPTHCWPASGQSGEHPTSPNCTWVQYWVSLTEPDAVARFRENLQAYVSSQVASGRFQVNATPMLSDVRRWVEVNHVVPPTVRMQAVIGAGVFLICMISAIGLLVAKFSRYGSELAIRRALGATRKDIFLQCLFEAGIAGLAGGILSVPLTWLGFRMIQRQSPTLMEGIHVDAAALSQSVAVAVIVMFAVGLYPALRSSRVAPAQLIKTL</sequence>
<comment type="subcellular location">
    <subcellularLocation>
        <location evidence="1">Cell membrane</location>
        <topology evidence="1">Multi-pass membrane protein</topology>
    </subcellularLocation>
</comment>
<keyword evidence="4 6" id="KW-1133">Transmembrane helix</keyword>
<evidence type="ECO:0000313" key="10">
    <source>
        <dbReference type="Proteomes" id="UP001237737"/>
    </source>
</evidence>
<protein>
    <submittedName>
        <fullName evidence="9">ABC transport system permease protein</fullName>
    </submittedName>
</protein>
<reference evidence="9 10" key="1">
    <citation type="submission" date="2023-07" db="EMBL/GenBank/DDBJ databases">
        <title>Sorghum-associated microbial communities from plants grown in Nebraska, USA.</title>
        <authorList>
            <person name="Schachtman D."/>
        </authorList>
    </citation>
    <scope>NUCLEOTIDE SEQUENCE [LARGE SCALE GENOMIC DNA]</scope>
    <source>
        <strain evidence="9 10">CC60</strain>
    </source>
</reference>
<name>A0ABT9SWA0_9GAMM</name>
<dbReference type="Pfam" id="PF02687">
    <property type="entry name" value="FtsX"/>
    <property type="match status" value="1"/>
</dbReference>
<dbReference type="RefSeq" id="WP_306846910.1">
    <property type="nucleotide sequence ID" value="NZ_JAUSSK010000001.1"/>
</dbReference>
<keyword evidence="3 6" id="KW-0812">Transmembrane</keyword>
<dbReference type="InterPro" id="IPR050250">
    <property type="entry name" value="Macrolide_Exporter_MacB"/>
</dbReference>
<evidence type="ECO:0000259" key="7">
    <source>
        <dbReference type="Pfam" id="PF02687"/>
    </source>
</evidence>
<accession>A0ABT9SWA0</accession>
<evidence type="ECO:0000256" key="4">
    <source>
        <dbReference type="ARBA" id="ARBA00022989"/>
    </source>
</evidence>
<feature type="transmembrane region" description="Helical" evidence="6">
    <location>
        <begin position="400"/>
        <end position="421"/>
    </location>
</feature>
<evidence type="ECO:0000256" key="5">
    <source>
        <dbReference type="ARBA" id="ARBA00023136"/>
    </source>
</evidence>
<feature type="domain" description="ABC3 transporter permease C-terminal" evidence="7">
    <location>
        <begin position="312"/>
        <end position="426"/>
    </location>
</feature>
<dbReference type="InterPro" id="IPR025857">
    <property type="entry name" value="MacB_PCD"/>
</dbReference>
<organism evidence="9 10">
    <name type="scientific">Luteibacter jiangsuensis</name>
    <dbReference type="NCBI Taxonomy" id="637577"/>
    <lineage>
        <taxon>Bacteria</taxon>
        <taxon>Pseudomonadati</taxon>
        <taxon>Pseudomonadota</taxon>
        <taxon>Gammaproteobacteria</taxon>
        <taxon>Lysobacterales</taxon>
        <taxon>Rhodanobacteraceae</taxon>
        <taxon>Luteibacter</taxon>
    </lineage>
</organism>
<feature type="transmembrane region" description="Helical" evidence="6">
    <location>
        <begin position="21"/>
        <end position="41"/>
    </location>
</feature>
<feature type="transmembrane region" description="Helical" evidence="6">
    <location>
        <begin position="353"/>
        <end position="380"/>
    </location>
</feature>
<keyword evidence="2" id="KW-1003">Cell membrane</keyword>
<keyword evidence="5 6" id="KW-0472">Membrane</keyword>
<feature type="transmembrane region" description="Helical" evidence="6">
    <location>
        <begin position="311"/>
        <end position="333"/>
    </location>
</feature>
<dbReference type="Pfam" id="PF12704">
    <property type="entry name" value="MacB_PCD"/>
    <property type="match status" value="1"/>
</dbReference>
<proteinExistence type="predicted"/>
<keyword evidence="10" id="KW-1185">Reference proteome</keyword>
<feature type="domain" description="MacB-like periplasmic core" evidence="8">
    <location>
        <begin position="20"/>
        <end position="271"/>
    </location>
</feature>
<evidence type="ECO:0000313" key="9">
    <source>
        <dbReference type="EMBL" id="MDQ0008257.1"/>
    </source>
</evidence>
<evidence type="ECO:0000256" key="1">
    <source>
        <dbReference type="ARBA" id="ARBA00004651"/>
    </source>
</evidence>
<evidence type="ECO:0000256" key="2">
    <source>
        <dbReference type="ARBA" id="ARBA00022475"/>
    </source>
</evidence>
<gene>
    <name evidence="9" type="ORF">J2T07_000416</name>
</gene>
<evidence type="ECO:0000256" key="6">
    <source>
        <dbReference type="SAM" id="Phobius"/>
    </source>
</evidence>
<evidence type="ECO:0000256" key="3">
    <source>
        <dbReference type="ARBA" id="ARBA00022692"/>
    </source>
</evidence>
<dbReference type="EMBL" id="JAUSSK010000001">
    <property type="protein sequence ID" value="MDQ0008257.1"/>
    <property type="molecule type" value="Genomic_DNA"/>
</dbReference>
<dbReference type="Proteomes" id="UP001237737">
    <property type="component" value="Unassembled WGS sequence"/>
</dbReference>
<dbReference type="PANTHER" id="PTHR30572">
    <property type="entry name" value="MEMBRANE COMPONENT OF TRANSPORTER-RELATED"/>
    <property type="match status" value="1"/>
</dbReference>